<dbReference type="SUPFAM" id="SSF46689">
    <property type="entry name" value="Homeodomain-like"/>
    <property type="match status" value="1"/>
</dbReference>
<comment type="caution">
    <text evidence="5">The sequence shown here is derived from an EMBL/GenBank/DDBJ whole genome shotgun (WGS) entry which is preliminary data.</text>
</comment>
<dbReference type="Pfam" id="PF07883">
    <property type="entry name" value="Cupin_2"/>
    <property type="match status" value="1"/>
</dbReference>
<evidence type="ECO:0000256" key="2">
    <source>
        <dbReference type="ARBA" id="ARBA00023125"/>
    </source>
</evidence>
<proteinExistence type="predicted"/>
<evidence type="ECO:0000256" key="3">
    <source>
        <dbReference type="ARBA" id="ARBA00023163"/>
    </source>
</evidence>
<dbReference type="InterPro" id="IPR013096">
    <property type="entry name" value="Cupin_2"/>
</dbReference>
<dbReference type="SUPFAM" id="SSF51182">
    <property type="entry name" value="RmlC-like cupins"/>
    <property type="match status" value="1"/>
</dbReference>
<protein>
    <submittedName>
        <fullName evidence="5">Helix-turn-helix domain-containing protein</fullName>
    </submittedName>
</protein>
<dbReference type="InterPro" id="IPR014710">
    <property type="entry name" value="RmlC-like_jellyroll"/>
</dbReference>
<dbReference type="Pfam" id="PF12833">
    <property type="entry name" value="HTH_18"/>
    <property type="match status" value="1"/>
</dbReference>
<dbReference type="PANTHER" id="PTHR43280">
    <property type="entry name" value="ARAC-FAMILY TRANSCRIPTIONAL REGULATOR"/>
    <property type="match status" value="1"/>
</dbReference>
<reference evidence="5" key="2">
    <citation type="journal article" date="2021" name="PeerJ">
        <title>Extensive microbial diversity within the chicken gut microbiome revealed by metagenomics and culture.</title>
        <authorList>
            <person name="Gilroy R."/>
            <person name="Ravi A."/>
            <person name="Getino M."/>
            <person name="Pursley I."/>
            <person name="Horton D.L."/>
            <person name="Alikhan N.F."/>
            <person name="Baker D."/>
            <person name="Gharbi K."/>
            <person name="Hall N."/>
            <person name="Watson M."/>
            <person name="Adriaenssens E.M."/>
            <person name="Foster-Nyarko E."/>
            <person name="Jarju S."/>
            <person name="Secka A."/>
            <person name="Antonio M."/>
            <person name="Oren A."/>
            <person name="Chaudhuri R.R."/>
            <person name="La Ragione R."/>
            <person name="Hildebrand F."/>
            <person name="Pallen M.J."/>
        </authorList>
    </citation>
    <scope>NUCLEOTIDE SEQUENCE</scope>
    <source>
        <strain evidence="5">ChiSjej1B19-7085</strain>
    </source>
</reference>
<dbReference type="InterPro" id="IPR011051">
    <property type="entry name" value="RmlC_Cupin_sf"/>
</dbReference>
<dbReference type="Gene3D" id="1.10.10.60">
    <property type="entry name" value="Homeodomain-like"/>
    <property type="match status" value="2"/>
</dbReference>
<dbReference type="GO" id="GO:0003700">
    <property type="term" value="F:DNA-binding transcription factor activity"/>
    <property type="evidence" value="ECO:0007669"/>
    <property type="project" value="InterPro"/>
</dbReference>
<evidence type="ECO:0000313" key="6">
    <source>
        <dbReference type="Proteomes" id="UP000886785"/>
    </source>
</evidence>
<dbReference type="GO" id="GO:0043565">
    <property type="term" value="F:sequence-specific DNA binding"/>
    <property type="evidence" value="ECO:0007669"/>
    <property type="project" value="InterPro"/>
</dbReference>
<dbReference type="InterPro" id="IPR018062">
    <property type="entry name" value="HTH_AraC-typ_CS"/>
</dbReference>
<dbReference type="Proteomes" id="UP000886785">
    <property type="component" value="Unassembled WGS sequence"/>
</dbReference>
<accession>A0A9D1J1Q1</accession>
<organism evidence="5 6">
    <name type="scientific">Candidatus Gallacutalibacter pullicola</name>
    <dbReference type="NCBI Taxonomy" id="2840830"/>
    <lineage>
        <taxon>Bacteria</taxon>
        <taxon>Bacillati</taxon>
        <taxon>Bacillota</taxon>
        <taxon>Clostridia</taxon>
        <taxon>Eubacteriales</taxon>
        <taxon>Candidatus Gallacutalibacter</taxon>
    </lineage>
</organism>
<gene>
    <name evidence="5" type="ORF">IAA54_09175</name>
</gene>
<dbReference type="InterPro" id="IPR009057">
    <property type="entry name" value="Homeodomain-like_sf"/>
</dbReference>
<keyword evidence="3" id="KW-0804">Transcription</keyword>
<feature type="domain" description="HTH araC/xylS-type" evidence="4">
    <location>
        <begin position="248"/>
        <end position="345"/>
    </location>
</feature>
<name>A0A9D1J1Q1_9FIRM</name>
<dbReference type="Gene3D" id="2.60.120.10">
    <property type="entry name" value="Jelly Rolls"/>
    <property type="match status" value="1"/>
</dbReference>
<dbReference type="PANTHER" id="PTHR43280:SF2">
    <property type="entry name" value="HTH-TYPE TRANSCRIPTIONAL REGULATOR EXSA"/>
    <property type="match status" value="1"/>
</dbReference>
<reference evidence="5" key="1">
    <citation type="submission" date="2020-10" db="EMBL/GenBank/DDBJ databases">
        <authorList>
            <person name="Gilroy R."/>
        </authorList>
    </citation>
    <scope>NUCLEOTIDE SEQUENCE</scope>
    <source>
        <strain evidence="5">ChiSjej1B19-7085</strain>
    </source>
</reference>
<keyword evidence="2" id="KW-0238">DNA-binding</keyword>
<dbReference type="SMART" id="SM00342">
    <property type="entry name" value="HTH_ARAC"/>
    <property type="match status" value="1"/>
</dbReference>
<dbReference type="EMBL" id="DVHF01000107">
    <property type="protein sequence ID" value="HIR57831.1"/>
    <property type="molecule type" value="Genomic_DNA"/>
</dbReference>
<evidence type="ECO:0000313" key="5">
    <source>
        <dbReference type="EMBL" id="HIR57831.1"/>
    </source>
</evidence>
<dbReference type="PROSITE" id="PS01124">
    <property type="entry name" value="HTH_ARAC_FAMILY_2"/>
    <property type="match status" value="1"/>
</dbReference>
<dbReference type="PROSITE" id="PS00041">
    <property type="entry name" value="HTH_ARAC_FAMILY_1"/>
    <property type="match status" value="1"/>
</dbReference>
<dbReference type="InterPro" id="IPR018060">
    <property type="entry name" value="HTH_AraC"/>
</dbReference>
<evidence type="ECO:0000259" key="4">
    <source>
        <dbReference type="PROSITE" id="PS01124"/>
    </source>
</evidence>
<keyword evidence="1" id="KW-0805">Transcription regulation</keyword>
<evidence type="ECO:0000256" key="1">
    <source>
        <dbReference type="ARBA" id="ARBA00023015"/>
    </source>
</evidence>
<sequence length="348" mass="41113">MDLSTLVRQFIYSTENTELPENFDHFRILRPEYSPHAEERKPYPLPHGERFFSLLWDQHTAHSLAATILPRKKPFIYKAEFSPNSRTQMHSHEYLELFYIVEGEYRQKILGNEITFHKGELCLIDRNCRHQEILGSCAAVLFFGMTPAVFDSIMQKRVTTERISAFLDMALLEQKNTQQFLHFHPRADTGPQIEDTLSALLQELAQNDEASPIICQGLLLRVFRILSTQYEFSLSQKQKKEMNWILFEEISNFIKRNLANISLRLLSEEFHFQEDYFSRLLKLQTGMTYTEYLQTLRLQKAEQLLRTTDMRIDQIAHIVGYNNKGYFYKIFTELHQLTPAQFRKKVRG</sequence>
<dbReference type="AlphaFoldDB" id="A0A9D1J1Q1"/>